<gene>
    <name evidence="1" type="ORF">D779_0737</name>
</gene>
<protein>
    <submittedName>
        <fullName evidence="1">SapC family protein</fullName>
    </submittedName>
</protein>
<evidence type="ECO:0000313" key="1">
    <source>
        <dbReference type="EMBL" id="EXJ15989.1"/>
    </source>
</evidence>
<reference evidence="1 2" key="1">
    <citation type="submission" date="2012-11" db="EMBL/GenBank/DDBJ databases">
        <title>Genome assembly of Thiorhodococcus sp. AK35.</title>
        <authorList>
            <person name="Nupur N."/>
            <person name="Khatri I."/>
            <person name="Subramanian S."/>
            <person name="Pinnaka A."/>
        </authorList>
    </citation>
    <scope>NUCLEOTIDE SEQUENCE [LARGE SCALE GENOMIC DNA]</scope>
    <source>
        <strain evidence="1 2">AK35</strain>
    </source>
</reference>
<sequence>MSSIIPVSREVHADKHWRRFESYAFARRMMAVPLVASEIPNASTSMPLAFMRQDERYLPVALMGLEQDSNLFVSPDGRWLARYLPLALRAYPFSLALTKEGEQILCVDESSGLVGEGAGGEPFFTPQGSPSEGLTEIMVMLRQTEAHRVASAAACALLAGQSLFRPWPISVKGDAGERQLEGLYQIDESLLNELPDDAFLSLRQAGALSMAYFQLLSMQHLSLLGALAQAHGRAQASSPETGAGFSLCQDDELQFDWDR</sequence>
<evidence type="ECO:0000313" key="2">
    <source>
        <dbReference type="Proteomes" id="UP000019460"/>
    </source>
</evidence>
<dbReference type="Proteomes" id="UP000019460">
    <property type="component" value="Unassembled WGS sequence"/>
</dbReference>
<accession>W9V970</accession>
<dbReference type="RefSeq" id="WP_052347889.1">
    <property type="nucleotide sequence ID" value="NZ_AONC01000017.1"/>
</dbReference>
<name>W9V970_9GAMM</name>
<dbReference type="InterPro" id="IPR010836">
    <property type="entry name" value="SapC"/>
</dbReference>
<keyword evidence="2" id="KW-1185">Reference proteome</keyword>
<dbReference type="OrthoDB" id="9806524at2"/>
<organism evidence="1 2">
    <name type="scientific">Imhoffiella purpurea</name>
    <dbReference type="NCBI Taxonomy" id="1249627"/>
    <lineage>
        <taxon>Bacteria</taxon>
        <taxon>Pseudomonadati</taxon>
        <taxon>Pseudomonadota</taxon>
        <taxon>Gammaproteobacteria</taxon>
        <taxon>Chromatiales</taxon>
        <taxon>Chromatiaceae</taxon>
        <taxon>Imhoffiella</taxon>
    </lineage>
</organism>
<dbReference type="Pfam" id="PF07277">
    <property type="entry name" value="SapC"/>
    <property type="match status" value="1"/>
</dbReference>
<proteinExistence type="predicted"/>
<dbReference type="STRING" id="1249627.D779_0737"/>
<dbReference type="AlphaFoldDB" id="W9V970"/>
<comment type="caution">
    <text evidence="1">The sequence shown here is derived from an EMBL/GenBank/DDBJ whole genome shotgun (WGS) entry which is preliminary data.</text>
</comment>
<dbReference type="eggNOG" id="COG1262">
    <property type="taxonomic scope" value="Bacteria"/>
</dbReference>
<dbReference type="EMBL" id="AONC01000017">
    <property type="protein sequence ID" value="EXJ15989.1"/>
    <property type="molecule type" value="Genomic_DNA"/>
</dbReference>